<evidence type="ECO:0000313" key="6">
    <source>
        <dbReference type="EMBL" id="SHI40325.1"/>
    </source>
</evidence>
<dbReference type="GO" id="GO:0000287">
    <property type="term" value="F:magnesium ion binding"/>
    <property type="evidence" value="ECO:0007669"/>
    <property type="project" value="InterPro"/>
</dbReference>
<sequence>MLRLKTFGLVGSSMNILNFCAGLLSILVLTSCQQENKKEIDYYHLPTYSKNKNIQAVVEIPAGTNHKIEYNKIEKKFINDTLNGKDRIIDFLPYLGNYGFIPSTYSDPENGGDGDALDVLILGENITTGSVVEIIPIGMIELLDNEESDNKIIAIPAEENKRIIKATNFHEFSENYPEIRKMIGDWFKFYDLNDEIQLKRWTGEQAAMSEIEKWRLPNP</sequence>
<dbReference type="EC" id="3.6.1.1" evidence="2"/>
<name>A0A1M6AV16_9FLAO</name>
<reference evidence="6 7" key="1">
    <citation type="submission" date="2016-11" db="EMBL/GenBank/DDBJ databases">
        <authorList>
            <person name="Jaros S."/>
            <person name="Januszkiewicz K."/>
            <person name="Wedrychowicz H."/>
        </authorList>
    </citation>
    <scope>NUCLEOTIDE SEQUENCE [LARGE SCALE GENOMIC DNA]</scope>
    <source>
        <strain evidence="6 7">DSM 21425</strain>
    </source>
</reference>
<gene>
    <name evidence="6" type="ORF">SAMN04488096_101460</name>
</gene>
<keyword evidence="7" id="KW-1185">Reference proteome</keyword>
<dbReference type="EMBL" id="FQYY01000001">
    <property type="protein sequence ID" value="SHI40325.1"/>
    <property type="molecule type" value="Genomic_DNA"/>
</dbReference>
<evidence type="ECO:0000256" key="4">
    <source>
        <dbReference type="ARBA" id="ARBA00022801"/>
    </source>
</evidence>
<accession>A0A1M6AV16</accession>
<evidence type="ECO:0000256" key="5">
    <source>
        <dbReference type="ARBA" id="ARBA00022842"/>
    </source>
</evidence>
<dbReference type="SUPFAM" id="SSF50324">
    <property type="entry name" value="Inorganic pyrophosphatase"/>
    <property type="match status" value="1"/>
</dbReference>
<dbReference type="PROSITE" id="PS51257">
    <property type="entry name" value="PROKAR_LIPOPROTEIN"/>
    <property type="match status" value="1"/>
</dbReference>
<keyword evidence="4" id="KW-0378">Hydrolase</keyword>
<dbReference type="InterPro" id="IPR008162">
    <property type="entry name" value="Pyrophosphatase"/>
</dbReference>
<dbReference type="Gene3D" id="3.90.80.10">
    <property type="entry name" value="Inorganic pyrophosphatase"/>
    <property type="match status" value="1"/>
</dbReference>
<dbReference type="GO" id="GO:0004427">
    <property type="term" value="F:inorganic diphosphate phosphatase activity"/>
    <property type="evidence" value="ECO:0007669"/>
    <property type="project" value="UniProtKB-EC"/>
</dbReference>
<protein>
    <recommendedName>
        <fullName evidence="2">inorganic diphosphatase</fullName>
        <ecNumber evidence="2">3.6.1.1</ecNumber>
    </recommendedName>
</protein>
<evidence type="ECO:0000313" key="7">
    <source>
        <dbReference type="Proteomes" id="UP000184225"/>
    </source>
</evidence>
<dbReference type="Proteomes" id="UP000184225">
    <property type="component" value="Unassembled WGS sequence"/>
</dbReference>
<organism evidence="6 7">
    <name type="scientific">Mesonia phycicola</name>
    <dbReference type="NCBI Taxonomy" id="579105"/>
    <lineage>
        <taxon>Bacteria</taxon>
        <taxon>Pseudomonadati</taxon>
        <taxon>Bacteroidota</taxon>
        <taxon>Flavobacteriia</taxon>
        <taxon>Flavobacteriales</taxon>
        <taxon>Flavobacteriaceae</taxon>
        <taxon>Mesonia</taxon>
    </lineage>
</organism>
<dbReference type="GO" id="GO:0005737">
    <property type="term" value="C:cytoplasm"/>
    <property type="evidence" value="ECO:0007669"/>
    <property type="project" value="InterPro"/>
</dbReference>
<keyword evidence="3" id="KW-0479">Metal-binding</keyword>
<evidence type="ECO:0000256" key="3">
    <source>
        <dbReference type="ARBA" id="ARBA00022723"/>
    </source>
</evidence>
<dbReference type="RefSeq" id="WP_200799120.1">
    <property type="nucleotide sequence ID" value="NZ_FQYY01000001.1"/>
</dbReference>
<keyword evidence="5" id="KW-0460">Magnesium</keyword>
<dbReference type="GO" id="GO:0006796">
    <property type="term" value="P:phosphate-containing compound metabolic process"/>
    <property type="evidence" value="ECO:0007669"/>
    <property type="project" value="InterPro"/>
</dbReference>
<evidence type="ECO:0000256" key="1">
    <source>
        <dbReference type="ARBA" id="ARBA00001946"/>
    </source>
</evidence>
<dbReference type="STRING" id="579105.SAMN04488096_101460"/>
<evidence type="ECO:0000256" key="2">
    <source>
        <dbReference type="ARBA" id="ARBA00012146"/>
    </source>
</evidence>
<comment type="cofactor">
    <cofactor evidence="1">
        <name>Mg(2+)</name>
        <dbReference type="ChEBI" id="CHEBI:18420"/>
    </cofactor>
</comment>
<dbReference type="PANTHER" id="PTHR10286">
    <property type="entry name" value="INORGANIC PYROPHOSPHATASE"/>
    <property type="match status" value="1"/>
</dbReference>
<dbReference type="Pfam" id="PF00719">
    <property type="entry name" value="Pyrophosphatase"/>
    <property type="match status" value="1"/>
</dbReference>
<proteinExistence type="predicted"/>
<dbReference type="AlphaFoldDB" id="A0A1M6AV16"/>
<dbReference type="InterPro" id="IPR036649">
    <property type="entry name" value="Pyrophosphatase_sf"/>
</dbReference>